<dbReference type="PANTHER" id="PTHR48103">
    <property type="entry name" value="MIDASIN-RELATED"/>
    <property type="match status" value="1"/>
</dbReference>
<accession>A0A0C3LPI4</accession>
<dbReference type="AlphaFoldDB" id="A0A0C3LPI4"/>
<dbReference type="GO" id="GO:0030687">
    <property type="term" value="C:preribosome, large subunit precursor"/>
    <property type="evidence" value="ECO:0007669"/>
    <property type="project" value="TreeGrafter"/>
</dbReference>
<proteinExistence type="predicted"/>
<dbReference type="EMBL" id="KN823088">
    <property type="protein sequence ID" value="KIO23317.1"/>
    <property type="molecule type" value="Genomic_DNA"/>
</dbReference>
<dbReference type="GO" id="GO:0000027">
    <property type="term" value="P:ribosomal large subunit assembly"/>
    <property type="evidence" value="ECO:0007669"/>
    <property type="project" value="TreeGrafter"/>
</dbReference>
<keyword evidence="1" id="KW-0547">Nucleotide-binding</keyword>
<evidence type="ECO:0000256" key="1">
    <source>
        <dbReference type="ARBA" id="ARBA00022741"/>
    </source>
</evidence>
<gene>
    <name evidence="3" type="ORF">M407DRAFT_27228</name>
</gene>
<dbReference type="GO" id="GO:0000055">
    <property type="term" value="P:ribosomal large subunit export from nucleus"/>
    <property type="evidence" value="ECO:0007669"/>
    <property type="project" value="TreeGrafter"/>
</dbReference>
<reference evidence="4" key="2">
    <citation type="submission" date="2015-01" db="EMBL/GenBank/DDBJ databases">
        <title>Evolutionary Origins and Diversification of the Mycorrhizal Mutualists.</title>
        <authorList>
            <consortium name="DOE Joint Genome Institute"/>
            <consortium name="Mycorrhizal Genomics Consortium"/>
            <person name="Kohler A."/>
            <person name="Kuo A."/>
            <person name="Nagy L.G."/>
            <person name="Floudas D."/>
            <person name="Copeland A."/>
            <person name="Barry K.W."/>
            <person name="Cichocki N."/>
            <person name="Veneault-Fourrey C."/>
            <person name="LaButti K."/>
            <person name="Lindquist E.A."/>
            <person name="Lipzen A."/>
            <person name="Lundell T."/>
            <person name="Morin E."/>
            <person name="Murat C."/>
            <person name="Riley R."/>
            <person name="Ohm R."/>
            <person name="Sun H."/>
            <person name="Tunlid A."/>
            <person name="Henrissat B."/>
            <person name="Grigoriev I.V."/>
            <person name="Hibbett D.S."/>
            <person name="Martin F."/>
        </authorList>
    </citation>
    <scope>NUCLEOTIDE SEQUENCE [LARGE SCALE GENOMIC DNA]</scope>
    <source>
        <strain evidence="4">MUT 4182</strain>
    </source>
</reference>
<dbReference type="GO" id="GO:0005524">
    <property type="term" value="F:ATP binding"/>
    <property type="evidence" value="ECO:0007669"/>
    <property type="project" value="UniProtKB-KW"/>
</dbReference>
<protein>
    <recommendedName>
        <fullName evidence="5">ATPase dynein-related AAA domain-containing protein</fullName>
    </recommendedName>
</protein>
<keyword evidence="4" id="KW-1185">Reference proteome</keyword>
<reference evidence="3 4" key="1">
    <citation type="submission" date="2014-04" db="EMBL/GenBank/DDBJ databases">
        <authorList>
            <consortium name="DOE Joint Genome Institute"/>
            <person name="Kuo A."/>
            <person name="Girlanda M."/>
            <person name="Perotto S."/>
            <person name="Kohler A."/>
            <person name="Nagy L.G."/>
            <person name="Floudas D."/>
            <person name="Copeland A."/>
            <person name="Barry K.W."/>
            <person name="Cichocki N."/>
            <person name="Veneault-Fourrey C."/>
            <person name="LaButti K."/>
            <person name="Lindquist E.A."/>
            <person name="Lipzen A."/>
            <person name="Lundell T."/>
            <person name="Morin E."/>
            <person name="Murat C."/>
            <person name="Sun H."/>
            <person name="Tunlid A."/>
            <person name="Henrissat B."/>
            <person name="Grigoriev I.V."/>
            <person name="Hibbett D.S."/>
            <person name="Martin F."/>
            <person name="Nordberg H.P."/>
            <person name="Cantor M.N."/>
            <person name="Hua S.X."/>
        </authorList>
    </citation>
    <scope>NUCLEOTIDE SEQUENCE [LARGE SCALE GENOMIC DNA]</scope>
    <source>
        <strain evidence="3 4">MUT 4182</strain>
    </source>
</reference>
<keyword evidence="2" id="KW-0067">ATP-binding</keyword>
<organism evidence="3 4">
    <name type="scientific">Tulasnella calospora MUT 4182</name>
    <dbReference type="NCBI Taxonomy" id="1051891"/>
    <lineage>
        <taxon>Eukaryota</taxon>
        <taxon>Fungi</taxon>
        <taxon>Dikarya</taxon>
        <taxon>Basidiomycota</taxon>
        <taxon>Agaricomycotina</taxon>
        <taxon>Agaricomycetes</taxon>
        <taxon>Cantharellales</taxon>
        <taxon>Tulasnellaceae</taxon>
        <taxon>Tulasnella</taxon>
    </lineage>
</organism>
<dbReference type="PANTHER" id="PTHR48103:SF2">
    <property type="entry name" value="MIDASIN"/>
    <property type="match status" value="1"/>
</dbReference>
<dbReference type="STRING" id="1051891.A0A0C3LPI4"/>
<evidence type="ECO:0000313" key="3">
    <source>
        <dbReference type="EMBL" id="KIO23317.1"/>
    </source>
</evidence>
<dbReference type="HOGENOM" id="CLU_683682_0_0_1"/>
<evidence type="ECO:0000256" key="2">
    <source>
        <dbReference type="ARBA" id="ARBA00022840"/>
    </source>
</evidence>
<evidence type="ECO:0008006" key="5">
    <source>
        <dbReference type="Google" id="ProtNLM"/>
    </source>
</evidence>
<dbReference type="Proteomes" id="UP000054248">
    <property type="component" value="Unassembled WGS sequence"/>
</dbReference>
<name>A0A0C3LPI4_9AGAM</name>
<sequence>MAFTIMLDAKSADTLKPLAERWGEERFFAALLNTNASEGIVKRPNWPLLVAARSSPLHNADDHILTPSTQRNLIDLSRIILNTLVFHDRLLVCALREGHWIVLDELNLVPTDGLESLTDYYLTLIHDVHNHPAILLTGGKACRAPTEAQQEVITQYATQGSFHQRHVEFVLSNVCPDQPLEARQISNAIASARRRGREEISSLEGGDAIAVLQRLEELKDEDPCWRYRTQFSEDGLDDNQELVIPETQEIVLSRAFRKRFLDVHFTDVPQAELEVILAERCKILPSRTHRIVAIFEELQKRRQRGAALKPSKDSPPCMTSSDGYMLLAETARNADHKAVVKEVMETVLKVKVDDKAVYRIDARALSGSDWVGLDGNLTDLVFSRGRSGSGSGISEDPLLSVGC</sequence>
<evidence type="ECO:0000313" key="4">
    <source>
        <dbReference type="Proteomes" id="UP000054248"/>
    </source>
</evidence>
<dbReference type="OrthoDB" id="3045861at2759"/>
<dbReference type="GO" id="GO:0005634">
    <property type="term" value="C:nucleus"/>
    <property type="evidence" value="ECO:0007669"/>
    <property type="project" value="TreeGrafter"/>
</dbReference>